<evidence type="ECO:0008006" key="16">
    <source>
        <dbReference type="Google" id="ProtNLM"/>
    </source>
</evidence>
<evidence type="ECO:0000256" key="8">
    <source>
        <dbReference type="ARBA" id="ARBA00023065"/>
    </source>
</evidence>
<keyword evidence="6 13" id="KW-1133">Transmembrane helix</keyword>
<accession>A0A6L2Q8Z4</accession>
<dbReference type="Proteomes" id="UP000502823">
    <property type="component" value="Unassembled WGS sequence"/>
</dbReference>
<evidence type="ECO:0000256" key="2">
    <source>
        <dbReference type="ARBA" id="ARBA00007193"/>
    </source>
</evidence>
<evidence type="ECO:0000256" key="5">
    <source>
        <dbReference type="ARBA" id="ARBA00022692"/>
    </source>
</evidence>
<feature type="transmembrane region" description="Helical" evidence="13">
    <location>
        <begin position="6"/>
        <end position="28"/>
    </location>
</feature>
<name>A0A6L2Q8Z4_COPFO</name>
<evidence type="ECO:0000313" key="14">
    <source>
        <dbReference type="EMBL" id="GFG39355.1"/>
    </source>
</evidence>
<protein>
    <recommendedName>
        <fullName evidence="16">Sodium channel protein Nach</fullName>
    </recommendedName>
</protein>
<keyword evidence="5 12" id="KW-0812">Transmembrane</keyword>
<evidence type="ECO:0000256" key="6">
    <source>
        <dbReference type="ARBA" id="ARBA00022989"/>
    </source>
</evidence>
<evidence type="ECO:0000256" key="11">
    <source>
        <dbReference type="ARBA" id="ARBA00023303"/>
    </source>
</evidence>
<comment type="similarity">
    <text evidence="2 12">Belongs to the amiloride-sensitive sodium channel (TC 1.A.6) family.</text>
</comment>
<dbReference type="PANTHER" id="PTHR11690:SF237">
    <property type="entry name" value="PICKPOCKET 16-RELATED"/>
    <property type="match status" value="1"/>
</dbReference>
<feature type="non-terminal residue" evidence="14">
    <location>
        <position position="1"/>
    </location>
</feature>
<comment type="subcellular location">
    <subcellularLocation>
        <location evidence="1">Membrane</location>
        <topology evidence="1">Multi-pass membrane protein</topology>
    </subcellularLocation>
</comment>
<proteinExistence type="inferred from homology"/>
<dbReference type="GO" id="GO:0015280">
    <property type="term" value="F:ligand-gated sodium channel activity"/>
    <property type="evidence" value="ECO:0007669"/>
    <property type="project" value="TreeGrafter"/>
</dbReference>
<keyword evidence="3 12" id="KW-0813">Transport</keyword>
<evidence type="ECO:0000256" key="10">
    <source>
        <dbReference type="ARBA" id="ARBA00023201"/>
    </source>
</evidence>
<feature type="transmembrane region" description="Helical" evidence="13">
    <location>
        <begin position="65"/>
        <end position="87"/>
    </location>
</feature>
<comment type="caution">
    <text evidence="14">The sequence shown here is derived from an EMBL/GenBank/DDBJ whole genome shotgun (WGS) entry which is preliminary data.</text>
</comment>
<dbReference type="OrthoDB" id="6502088at2759"/>
<sequence>NKIEGFGVFGHLFTSSAVGYFAFVYFTYMKAYSSASRHAEETNLADQVNGPNKGAQFKKPFVRRVMWVIVILLGLIGAGFMVCTLWMNYVDNPIRTSVETIYYPTSRLPFPAVTFCNVNHIFRSKAEAVVSKLVLPKHISPEEAMERLSLLVHLISPKPESKLAFSVDQIREFQMILDNHHYTVRKLMRELGQSCDEMLERCMWEGNVHNCSDLFEERKSFEGFCCSFNYRGVVELKMKDGSKRLVVPDHYKVRHTRYYGRKMGLTVLLQPAVHDYFAANRLSPGIRMTVHGPDDFPEHTAIVKNLPVGREMLIAVKPTSGYCTEAVRALSSRQRKWKIRLCDMKDIPCLQHYFCNYEVGFASAAYDDCPKHHPESSLHAQCATLPPCHCPPLCNSVLYSVDGTSGDFQAQQFHITPFLTNNTNVAGRTLLHFYFSKSTSLRTRCDIVHSWHQLVASLGGIFSLFLGCSFMSGIEVLYYFTFRLFVHLHHEQVSHSTSVQDQPSTATQSHRRVVHVVPTATRYFL</sequence>
<dbReference type="AlphaFoldDB" id="A0A6L2Q8Z4"/>
<keyword evidence="10 12" id="KW-0739">Sodium transport</keyword>
<dbReference type="Gene3D" id="2.60.470.10">
    <property type="entry name" value="Acid-sensing ion channels like domains"/>
    <property type="match status" value="1"/>
</dbReference>
<keyword evidence="11 12" id="KW-0407">Ion channel</keyword>
<dbReference type="InParanoid" id="A0A6L2Q8Z4"/>
<keyword evidence="7" id="KW-0915">Sodium</keyword>
<evidence type="ECO:0000313" key="15">
    <source>
        <dbReference type="Proteomes" id="UP000502823"/>
    </source>
</evidence>
<feature type="transmembrane region" description="Helical" evidence="13">
    <location>
        <begin position="454"/>
        <end position="480"/>
    </location>
</feature>
<keyword evidence="8 12" id="KW-0406">Ion transport</keyword>
<evidence type="ECO:0000256" key="9">
    <source>
        <dbReference type="ARBA" id="ARBA00023136"/>
    </source>
</evidence>
<evidence type="ECO:0000256" key="7">
    <source>
        <dbReference type="ARBA" id="ARBA00023053"/>
    </source>
</evidence>
<dbReference type="PANTHER" id="PTHR11690">
    <property type="entry name" value="AMILORIDE-SENSITIVE SODIUM CHANNEL-RELATED"/>
    <property type="match status" value="1"/>
</dbReference>
<reference evidence="15" key="1">
    <citation type="submission" date="2020-01" db="EMBL/GenBank/DDBJ databases">
        <title>Draft genome sequence of the Termite Coptotermes fromosanus.</title>
        <authorList>
            <person name="Itakura S."/>
            <person name="Yosikawa Y."/>
            <person name="Umezawa K."/>
        </authorList>
    </citation>
    <scope>NUCLEOTIDE SEQUENCE [LARGE SCALE GENOMIC DNA]</scope>
</reference>
<dbReference type="PRINTS" id="PR01078">
    <property type="entry name" value="AMINACHANNEL"/>
</dbReference>
<evidence type="ECO:0000256" key="1">
    <source>
        <dbReference type="ARBA" id="ARBA00004141"/>
    </source>
</evidence>
<evidence type="ECO:0000256" key="4">
    <source>
        <dbReference type="ARBA" id="ARBA00022461"/>
    </source>
</evidence>
<gene>
    <name evidence="14" type="ORF">Cfor_08308</name>
</gene>
<keyword evidence="15" id="KW-1185">Reference proteome</keyword>
<dbReference type="InterPro" id="IPR001873">
    <property type="entry name" value="ENaC"/>
</dbReference>
<evidence type="ECO:0000256" key="3">
    <source>
        <dbReference type="ARBA" id="ARBA00022448"/>
    </source>
</evidence>
<organism evidence="14 15">
    <name type="scientific">Coptotermes formosanus</name>
    <name type="common">Formosan subterranean termite</name>
    <dbReference type="NCBI Taxonomy" id="36987"/>
    <lineage>
        <taxon>Eukaryota</taxon>
        <taxon>Metazoa</taxon>
        <taxon>Ecdysozoa</taxon>
        <taxon>Arthropoda</taxon>
        <taxon>Hexapoda</taxon>
        <taxon>Insecta</taxon>
        <taxon>Pterygota</taxon>
        <taxon>Neoptera</taxon>
        <taxon>Polyneoptera</taxon>
        <taxon>Dictyoptera</taxon>
        <taxon>Blattodea</taxon>
        <taxon>Blattoidea</taxon>
        <taxon>Termitoidae</taxon>
        <taxon>Rhinotermitidae</taxon>
        <taxon>Coptotermes</taxon>
    </lineage>
</organism>
<dbReference type="GO" id="GO:0005886">
    <property type="term" value="C:plasma membrane"/>
    <property type="evidence" value="ECO:0007669"/>
    <property type="project" value="TreeGrafter"/>
</dbReference>
<evidence type="ECO:0000256" key="12">
    <source>
        <dbReference type="RuleBase" id="RU000679"/>
    </source>
</evidence>
<dbReference type="Gene3D" id="1.10.287.770">
    <property type="entry name" value="YojJ-like"/>
    <property type="match status" value="1"/>
</dbReference>
<keyword evidence="9 13" id="KW-0472">Membrane</keyword>
<evidence type="ECO:0000256" key="13">
    <source>
        <dbReference type="SAM" id="Phobius"/>
    </source>
</evidence>
<dbReference type="EMBL" id="BLKM01000898">
    <property type="protein sequence ID" value="GFG39355.1"/>
    <property type="molecule type" value="Genomic_DNA"/>
</dbReference>
<dbReference type="Pfam" id="PF00858">
    <property type="entry name" value="ASC"/>
    <property type="match status" value="1"/>
</dbReference>
<keyword evidence="4 12" id="KW-0894">Sodium channel</keyword>